<dbReference type="GeneID" id="70577706"/>
<dbReference type="EMBL" id="UAWC01000009">
    <property type="protein sequence ID" value="SQB34446.1"/>
    <property type="molecule type" value="Genomic_DNA"/>
</dbReference>
<dbReference type="SMART" id="SM01103">
    <property type="entry name" value="CRS1_YhbY"/>
    <property type="match status" value="1"/>
</dbReference>
<reference evidence="4 9" key="3">
    <citation type="submission" date="2020-05" db="EMBL/GenBank/DDBJ databases">
        <title>Draft genome sequence of Clostridium cochlearium strain AGROS13 isolated from a sheep dairy farm in New Zealand.</title>
        <authorList>
            <person name="Gupta T.B."/>
            <person name="Jauregui R."/>
            <person name="Risson A.N."/>
            <person name="Brightwell G."/>
            <person name="Maclean P."/>
        </authorList>
    </citation>
    <scope>NUCLEOTIDE SEQUENCE [LARGE SCALE GENOMIC DNA]</scope>
    <source>
        <strain evidence="4 9">AGROS13</strain>
    </source>
</reference>
<evidence type="ECO:0000256" key="2">
    <source>
        <dbReference type="PROSITE-ProRule" id="PRU00626"/>
    </source>
</evidence>
<dbReference type="OrthoDB" id="9797519at2"/>
<accession>A0A240APR1</accession>
<keyword evidence="1 2" id="KW-0694">RNA-binding</keyword>
<dbReference type="PANTHER" id="PTHR40065:SF3">
    <property type="entry name" value="RNA-BINDING PROTEIN YHBY"/>
    <property type="match status" value="1"/>
</dbReference>
<sequence>MLTSKQRSYLRSLAHNMDPIFQIGKLGIEENFLKQVDSALEARELIKIKVLNNSEFTAREACELLCDELRCEGVQVIGNKLVLYRKSQKKAKKLELP</sequence>
<name>A0A240APR1_CLOCO</name>
<dbReference type="PANTHER" id="PTHR40065">
    <property type="entry name" value="RNA-BINDING PROTEIN YHBY"/>
    <property type="match status" value="1"/>
</dbReference>
<evidence type="ECO:0000313" key="7">
    <source>
        <dbReference type="Proteomes" id="UP000198811"/>
    </source>
</evidence>
<organism evidence="6 8">
    <name type="scientific">Clostridium cochlearium</name>
    <dbReference type="NCBI Taxonomy" id="1494"/>
    <lineage>
        <taxon>Bacteria</taxon>
        <taxon>Bacillati</taxon>
        <taxon>Bacillota</taxon>
        <taxon>Clostridia</taxon>
        <taxon>Eubacteriales</taxon>
        <taxon>Clostridiaceae</taxon>
        <taxon>Clostridium</taxon>
    </lineage>
</organism>
<reference evidence="6 8" key="2">
    <citation type="submission" date="2018-06" db="EMBL/GenBank/DDBJ databases">
        <authorList>
            <consortium name="Pathogen Informatics"/>
            <person name="Doyle S."/>
        </authorList>
    </citation>
    <scope>NUCLEOTIDE SEQUENCE [LARGE SCALE GENOMIC DNA]</scope>
    <source>
        <strain evidence="6 8">NCTC13028</strain>
    </source>
</reference>
<dbReference type="Gene3D" id="3.30.110.60">
    <property type="entry name" value="YhbY-like"/>
    <property type="match status" value="1"/>
</dbReference>
<dbReference type="InterPro" id="IPR051925">
    <property type="entry name" value="RNA-binding_domain"/>
</dbReference>
<dbReference type="RefSeq" id="WP_089863855.1">
    <property type="nucleotide sequence ID" value="NZ_CP173238.1"/>
</dbReference>
<evidence type="ECO:0000256" key="1">
    <source>
        <dbReference type="ARBA" id="ARBA00022884"/>
    </source>
</evidence>
<dbReference type="NCBIfam" id="TIGR00253">
    <property type="entry name" value="RNA_bind_YhbY"/>
    <property type="match status" value="1"/>
</dbReference>
<dbReference type="InterPro" id="IPR017924">
    <property type="entry name" value="RNA-binding_YhbY"/>
</dbReference>
<dbReference type="SUPFAM" id="SSF75471">
    <property type="entry name" value="YhbY-like"/>
    <property type="match status" value="1"/>
</dbReference>
<gene>
    <name evidence="4" type="primary">yhbY</name>
    <name evidence="4" type="ORF">HMJ28_05000</name>
    <name evidence="6" type="ORF">NCTC13028_01358</name>
    <name evidence="5" type="ORF">SAMN05216497_10396</name>
</gene>
<evidence type="ECO:0000259" key="3">
    <source>
        <dbReference type="PROSITE" id="PS51295"/>
    </source>
</evidence>
<evidence type="ECO:0000313" key="4">
    <source>
        <dbReference type="EMBL" id="NOH15755.1"/>
    </source>
</evidence>
<dbReference type="EMBL" id="JABFIF010000006">
    <property type="protein sequence ID" value="NOH15755.1"/>
    <property type="molecule type" value="Genomic_DNA"/>
</dbReference>
<dbReference type="Proteomes" id="UP000198811">
    <property type="component" value="Unassembled WGS sequence"/>
</dbReference>
<reference evidence="5 7" key="1">
    <citation type="submission" date="2016-10" db="EMBL/GenBank/DDBJ databases">
        <authorList>
            <person name="Varghese N."/>
            <person name="Submissions S."/>
        </authorList>
    </citation>
    <scope>NUCLEOTIDE SEQUENCE [LARGE SCALE GENOMIC DNA]</scope>
    <source>
        <strain evidence="5 7">NLAE-zl-C224</strain>
    </source>
</reference>
<keyword evidence="7" id="KW-1185">Reference proteome</keyword>
<evidence type="ECO:0000313" key="6">
    <source>
        <dbReference type="EMBL" id="SQB34446.1"/>
    </source>
</evidence>
<dbReference type="GO" id="GO:0003723">
    <property type="term" value="F:RNA binding"/>
    <property type="evidence" value="ECO:0007669"/>
    <property type="project" value="UniProtKB-UniRule"/>
</dbReference>
<dbReference type="Proteomes" id="UP000250223">
    <property type="component" value="Unassembled WGS sequence"/>
</dbReference>
<dbReference type="Pfam" id="PF01985">
    <property type="entry name" value="CRS1_YhbY"/>
    <property type="match status" value="1"/>
</dbReference>
<dbReference type="PROSITE" id="PS51295">
    <property type="entry name" value="CRM"/>
    <property type="match status" value="1"/>
</dbReference>
<dbReference type="AlphaFoldDB" id="A0A240APR1"/>
<protein>
    <submittedName>
        <fullName evidence="4 6">RNA-binding protein</fullName>
    </submittedName>
</protein>
<dbReference type="EMBL" id="FNGL01000003">
    <property type="protein sequence ID" value="SDK96364.1"/>
    <property type="molecule type" value="Genomic_DNA"/>
</dbReference>
<dbReference type="InterPro" id="IPR035920">
    <property type="entry name" value="YhbY-like_sf"/>
</dbReference>
<proteinExistence type="predicted"/>
<dbReference type="Proteomes" id="UP000528432">
    <property type="component" value="Unassembled WGS sequence"/>
</dbReference>
<evidence type="ECO:0000313" key="8">
    <source>
        <dbReference type="Proteomes" id="UP000250223"/>
    </source>
</evidence>
<feature type="domain" description="CRM" evidence="3">
    <location>
        <begin position="1"/>
        <end position="96"/>
    </location>
</feature>
<dbReference type="STRING" id="1494.SAMN05216497_10396"/>
<evidence type="ECO:0000313" key="9">
    <source>
        <dbReference type="Proteomes" id="UP000528432"/>
    </source>
</evidence>
<dbReference type="InterPro" id="IPR001890">
    <property type="entry name" value="RNA-binding_CRM"/>
</dbReference>
<evidence type="ECO:0000313" key="5">
    <source>
        <dbReference type="EMBL" id="SDK96364.1"/>
    </source>
</evidence>